<feature type="transmembrane region" description="Helical" evidence="1">
    <location>
        <begin position="55"/>
        <end position="75"/>
    </location>
</feature>
<reference evidence="2 3" key="1">
    <citation type="submission" date="2016-06" db="EMBL/GenBank/DDBJ databases">
        <authorList>
            <person name="Kjaerup R.B."/>
            <person name="Dalgaard T.S."/>
            <person name="Juul-Madsen H.R."/>
        </authorList>
    </citation>
    <scope>NUCLEOTIDE SEQUENCE [LARGE SCALE GENOMIC DNA]</scope>
    <source>
        <strain evidence="2">2</strain>
    </source>
</reference>
<name>A0A1A8XQA1_9RHOO</name>
<proteinExistence type="predicted"/>
<keyword evidence="1" id="KW-1133">Transmembrane helix</keyword>
<feature type="transmembrane region" description="Helical" evidence="1">
    <location>
        <begin position="184"/>
        <end position="207"/>
    </location>
</feature>
<dbReference type="AlphaFoldDB" id="A0A1A8XQA1"/>
<feature type="transmembrane region" description="Helical" evidence="1">
    <location>
        <begin position="31"/>
        <end position="49"/>
    </location>
</feature>
<feature type="transmembrane region" description="Helical" evidence="1">
    <location>
        <begin position="155"/>
        <end position="178"/>
    </location>
</feature>
<keyword evidence="1" id="KW-0472">Membrane</keyword>
<evidence type="ECO:0000313" key="2">
    <source>
        <dbReference type="EMBL" id="SBT06816.1"/>
    </source>
</evidence>
<accession>A0A1A8XQA1</accession>
<protein>
    <submittedName>
        <fullName evidence="2">Uncharacterized protein</fullName>
    </submittedName>
</protein>
<feature type="transmembrane region" description="Helical" evidence="1">
    <location>
        <begin position="219"/>
        <end position="239"/>
    </location>
</feature>
<evidence type="ECO:0000313" key="3">
    <source>
        <dbReference type="Proteomes" id="UP000199600"/>
    </source>
</evidence>
<dbReference type="Proteomes" id="UP000199600">
    <property type="component" value="Unassembled WGS sequence"/>
</dbReference>
<organism evidence="2 3">
    <name type="scientific">Candidatus Propionivibrio aalborgensis</name>
    <dbReference type="NCBI Taxonomy" id="1860101"/>
    <lineage>
        <taxon>Bacteria</taxon>
        <taxon>Pseudomonadati</taxon>
        <taxon>Pseudomonadota</taxon>
        <taxon>Betaproteobacteria</taxon>
        <taxon>Rhodocyclales</taxon>
        <taxon>Rhodocyclaceae</taxon>
        <taxon>Propionivibrio</taxon>
    </lineage>
</organism>
<gene>
    <name evidence="2" type="ORF">PROAA_20001</name>
</gene>
<feature type="transmembrane region" description="Helical" evidence="1">
    <location>
        <begin position="87"/>
        <end position="108"/>
    </location>
</feature>
<evidence type="ECO:0000256" key="1">
    <source>
        <dbReference type="SAM" id="Phobius"/>
    </source>
</evidence>
<keyword evidence="3" id="KW-1185">Reference proteome</keyword>
<feature type="transmembrane region" description="Helical" evidence="1">
    <location>
        <begin position="123"/>
        <end position="143"/>
    </location>
</feature>
<feature type="transmembrane region" description="Helical" evidence="1">
    <location>
        <begin position="6"/>
        <end position="24"/>
    </location>
</feature>
<keyword evidence="1" id="KW-0812">Transmembrane</keyword>
<sequence length="250" mass="27706">MLVVAGGGLLIAHPLVVGIWPWSLAPFNLRFLGALYTAALLAAFLQSWYGKWAPARTVTTMIFVFTLVVTVCSFLHRDRFDPAKAEAWVWFALYIGVCLNAGAHLWWYRSVPAAGRPPASRSWAALLAQALVLGAYGLALLIIPEQAARLWPWKIDAFHAQLYSVTFLTPAVGALSLLRSATRIDWFTLGITQLAWGLLPILALVIVDLQVHRVDWLACLLWIWIGMFVMTAAMGVWMLRMAASESVSSR</sequence>
<dbReference type="EMBL" id="FLQY01000112">
    <property type="protein sequence ID" value="SBT06816.1"/>
    <property type="molecule type" value="Genomic_DNA"/>
</dbReference>